<evidence type="ECO:0008006" key="3">
    <source>
        <dbReference type="Google" id="ProtNLM"/>
    </source>
</evidence>
<evidence type="ECO:0000313" key="1">
    <source>
        <dbReference type="EMBL" id="GLS88989.1"/>
    </source>
</evidence>
<accession>A0ABQ6DVB5</accession>
<dbReference type="SUPFAM" id="SSF47413">
    <property type="entry name" value="lambda repressor-like DNA-binding domains"/>
    <property type="match status" value="1"/>
</dbReference>
<sequence length="93" mass="10498">MNKLSLLSANEVQSGLCEWLIARRKGAKLSRAQLAKLSTVPASTIKKFETTDQISFRQFILLWQSLDDLSRLNSLTQKQIVHSAPTSIEEVLR</sequence>
<name>A0ABQ6DVB5_9GAMM</name>
<reference evidence="2" key="1">
    <citation type="journal article" date="2019" name="Int. J. Syst. Evol. Microbiol.">
        <title>The Global Catalogue of Microorganisms (GCM) 10K type strain sequencing project: providing services to taxonomists for standard genome sequencing and annotation.</title>
        <authorList>
            <consortium name="The Broad Institute Genomics Platform"/>
            <consortium name="The Broad Institute Genome Sequencing Center for Infectious Disease"/>
            <person name="Wu L."/>
            <person name="Ma J."/>
        </authorList>
    </citation>
    <scope>NUCLEOTIDE SEQUENCE [LARGE SCALE GENOMIC DNA]</scope>
    <source>
        <strain evidence="2">NBRC 103166</strain>
    </source>
</reference>
<protein>
    <recommendedName>
        <fullName evidence="3">XRE family transcriptional regulator</fullName>
    </recommendedName>
</protein>
<dbReference type="Proteomes" id="UP001157353">
    <property type="component" value="Unassembled WGS sequence"/>
</dbReference>
<dbReference type="RefSeq" id="WP_284202113.1">
    <property type="nucleotide sequence ID" value="NZ_BSPQ01000001.1"/>
</dbReference>
<dbReference type="Gene3D" id="1.10.260.40">
    <property type="entry name" value="lambda repressor-like DNA-binding domains"/>
    <property type="match status" value="1"/>
</dbReference>
<organism evidence="1 2">
    <name type="scientific">Psychromonas marina</name>
    <dbReference type="NCBI Taxonomy" id="88364"/>
    <lineage>
        <taxon>Bacteria</taxon>
        <taxon>Pseudomonadati</taxon>
        <taxon>Pseudomonadota</taxon>
        <taxon>Gammaproteobacteria</taxon>
        <taxon>Alteromonadales</taxon>
        <taxon>Psychromonadaceae</taxon>
        <taxon>Psychromonas</taxon>
    </lineage>
</organism>
<proteinExistence type="predicted"/>
<dbReference type="EMBL" id="BSPQ01000001">
    <property type="protein sequence ID" value="GLS88989.1"/>
    <property type="molecule type" value="Genomic_DNA"/>
</dbReference>
<dbReference type="InterPro" id="IPR010982">
    <property type="entry name" value="Lambda_DNA-bd_dom_sf"/>
</dbReference>
<evidence type="ECO:0000313" key="2">
    <source>
        <dbReference type="Proteomes" id="UP001157353"/>
    </source>
</evidence>
<comment type="caution">
    <text evidence="1">The sequence shown here is derived from an EMBL/GenBank/DDBJ whole genome shotgun (WGS) entry which is preliminary data.</text>
</comment>
<gene>
    <name evidence="1" type="ORF">GCM10007916_00560</name>
</gene>
<keyword evidence="2" id="KW-1185">Reference proteome</keyword>